<dbReference type="PANTHER" id="PTHR48079">
    <property type="entry name" value="PROTEIN YEEZ"/>
    <property type="match status" value="1"/>
</dbReference>
<protein>
    <recommendedName>
        <fullName evidence="2">NAD(P)-binding domain-containing protein</fullName>
    </recommendedName>
</protein>
<gene>
    <name evidence="3" type="ORF">PCL_04534</name>
</gene>
<dbReference type="GO" id="GO:0004029">
    <property type="term" value="F:aldehyde dehydrogenase (NAD+) activity"/>
    <property type="evidence" value="ECO:0007669"/>
    <property type="project" value="TreeGrafter"/>
</dbReference>
<dbReference type="Proteomes" id="UP000245956">
    <property type="component" value="Unassembled WGS sequence"/>
</dbReference>
<comment type="caution">
    <text evidence="3">The sequence shown here is derived from an EMBL/GenBank/DDBJ whole genome shotgun (WGS) entry which is preliminary data.</text>
</comment>
<organism evidence="3 4">
    <name type="scientific">Purpureocillium lilacinum</name>
    <name type="common">Paecilomyces lilacinus</name>
    <dbReference type="NCBI Taxonomy" id="33203"/>
    <lineage>
        <taxon>Eukaryota</taxon>
        <taxon>Fungi</taxon>
        <taxon>Dikarya</taxon>
        <taxon>Ascomycota</taxon>
        <taxon>Pezizomycotina</taxon>
        <taxon>Sordariomycetes</taxon>
        <taxon>Hypocreomycetidae</taxon>
        <taxon>Hypocreales</taxon>
        <taxon>Ophiocordycipitaceae</taxon>
        <taxon>Purpureocillium</taxon>
    </lineage>
</organism>
<dbReference type="PANTHER" id="PTHR48079:SF8">
    <property type="entry name" value="NAD(P)-BINDING DOMAIN-CONTAINING PROTEIN"/>
    <property type="match status" value="1"/>
</dbReference>
<dbReference type="EMBL" id="LCWV01000021">
    <property type="protein sequence ID" value="PWI67028.1"/>
    <property type="molecule type" value="Genomic_DNA"/>
</dbReference>
<proteinExistence type="predicted"/>
<evidence type="ECO:0000313" key="3">
    <source>
        <dbReference type="EMBL" id="PWI67028.1"/>
    </source>
</evidence>
<dbReference type="SUPFAM" id="SSF51735">
    <property type="entry name" value="NAD(P)-binding Rossmann-fold domains"/>
    <property type="match status" value="1"/>
</dbReference>
<sequence length="463" mass="48308">MAAFDGPPLARSKGAPQSPPPPSCDDMLSGNGGANSAQGALESLGWERGSSGTARRFGGHGPSTRLDGLNVGAIKRHVVAPSYSALGTRLSSDFNTPVHHVENLYVSMSSPRRVLDTKLTRDSTGASGYIGGQVLHDLVAARLDVRVRALVRSEQSAKAISAAFPSVETVSGDLDNAAVITEEVKQADIVLHLAATGHLKSVQTIHEALQARSADNPAYWLQISGASALAAGELADASYVPGSPSDAIFDDLDGVSDIIAVIKAHASRAVDNYVLDVAASSPQVNTALVFPGIIYGQGQGPVNQRSIQIPNLAKAVIQRGRGVQVGQGLSRWADVHVQDVGSLFVALVEKALAHAEADSQLWNTNGLYLTGVGELPFSEISSRVASSAASKGYIPDGKAVDQVPGDEADKALSHGRVLYGTNARGSARRARELLGWSPRFGKTGLEEEIPRAVDEAAKSLGKA</sequence>
<evidence type="ECO:0000259" key="2">
    <source>
        <dbReference type="Pfam" id="PF13460"/>
    </source>
</evidence>
<reference evidence="3 4" key="1">
    <citation type="journal article" date="2016" name="Front. Microbiol.">
        <title>Genome and transcriptome sequences reveal the specific parasitism of the nematophagous Purpureocillium lilacinum 36-1.</title>
        <authorList>
            <person name="Xie J."/>
            <person name="Li S."/>
            <person name="Mo C."/>
            <person name="Xiao X."/>
            <person name="Peng D."/>
            <person name="Wang G."/>
            <person name="Xiao Y."/>
        </authorList>
    </citation>
    <scope>NUCLEOTIDE SEQUENCE [LARGE SCALE GENOMIC DNA]</scope>
    <source>
        <strain evidence="3 4">36-1</strain>
    </source>
</reference>
<dbReference type="Gene3D" id="3.40.50.720">
    <property type="entry name" value="NAD(P)-binding Rossmann-like Domain"/>
    <property type="match status" value="1"/>
</dbReference>
<dbReference type="Pfam" id="PF13460">
    <property type="entry name" value="NAD_binding_10"/>
    <property type="match status" value="1"/>
</dbReference>
<dbReference type="InterPro" id="IPR051783">
    <property type="entry name" value="NAD(P)-dependent_oxidoreduct"/>
</dbReference>
<name>A0A2U3DXP2_PURLI</name>
<feature type="region of interest" description="Disordered" evidence="1">
    <location>
        <begin position="1"/>
        <end position="38"/>
    </location>
</feature>
<accession>A0A2U3DXP2</accession>
<evidence type="ECO:0000256" key="1">
    <source>
        <dbReference type="SAM" id="MobiDB-lite"/>
    </source>
</evidence>
<dbReference type="GO" id="GO:0005737">
    <property type="term" value="C:cytoplasm"/>
    <property type="evidence" value="ECO:0007669"/>
    <property type="project" value="TreeGrafter"/>
</dbReference>
<feature type="domain" description="NAD(P)-binding" evidence="2">
    <location>
        <begin position="125"/>
        <end position="211"/>
    </location>
</feature>
<dbReference type="InterPro" id="IPR036291">
    <property type="entry name" value="NAD(P)-bd_dom_sf"/>
</dbReference>
<evidence type="ECO:0000313" key="4">
    <source>
        <dbReference type="Proteomes" id="UP000245956"/>
    </source>
</evidence>
<dbReference type="AlphaFoldDB" id="A0A2U3DXP2"/>
<dbReference type="InterPro" id="IPR016040">
    <property type="entry name" value="NAD(P)-bd_dom"/>
</dbReference>